<organism evidence="4 5">
    <name type="scientific">Lacibacter sediminis</name>
    <dbReference type="NCBI Taxonomy" id="2760713"/>
    <lineage>
        <taxon>Bacteria</taxon>
        <taxon>Pseudomonadati</taxon>
        <taxon>Bacteroidota</taxon>
        <taxon>Chitinophagia</taxon>
        <taxon>Chitinophagales</taxon>
        <taxon>Chitinophagaceae</taxon>
        <taxon>Lacibacter</taxon>
    </lineage>
</organism>
<dbReference type="InterPro" id="IPR008979">
    <property type="entry name" value="Galactose-bd-like_sf"/>
</dbReference>
<dbReference type="InterPro" id="IPR013728">
    <property type="entry name" value="BT_3987-like_N"/>
</dbReference>
<dbReference type="Pfam" id="PF00754">
    <property type="entry name" value="F5_F8_type_C"/>
    <property type="match status" value="1"/>
</dbReference>
<dbReference type="InterPro" id="IPR000421">
    <property type="entry name" value="FA58C"/>
</dbReference>
<feature type="domain" description="BT-3987-like N-terminal" evidence="3">
    <location>
        <begin position="33"/>
        <end position="152"/>
    </location>
</feature>
<feature type="chain" id="PRO_5029019720" evidence="1">
    <location>
        <begin position="22"/>
        <end position="323"/>
    </location>
</feature>
<evidence type="ECO:0000259" key="2">
    <source>
        <dbReference type="Pfam" id="PF00754"/>
    </source>
</evidence>
<feature type="domain" description="F5/8 type C" evidence="2">
    <location>
        <begin position="191"/>
        <end position="312"/>
    </location>
</feature>
<protein>
    <submittedName>
        <fullName evidence="4">DUF1735 domain-containing protein</fullName>
    </submittedName>
</protein>
<dbReference type="EMBL" id="CP060007">
    <property type="protein sequence ID" value="QNA42709.1"/>
    <property type="molecule type" value="Genomic_DNA"/>
</dbReference>
<evidence type="ECO:0000256" key="1">
    <source>
        <dbReference type="SAM" id="SignalP"/>
    </source>
</evidence>
<proteinExistence type="predicted"/>
<keyword evidence="1" id="KW-0732">Signal</keyword>
<keyword evidence="5" id="KW-1185">Reference proteome</keyword>
<dbReference type="PROSITE" id="PS51257">
    <property type="entry name" value="PROKAR_LIPOPROTEIN"/>
    <property type="match status" value="1"/>
</dbReference>
<evidence type="ECO:0000313" key="5">
    <source>
        <dbReference type="Proteomes" id="UP000515344"/>
    </source>
</evidence>
<gene>
    <name evidence="4" type="ORF">H4075_11410</name>
</gene>
<dbReference type="Pfam" id="PF08522">
    <property type="entry name" value="BT_3987-like_N"/>
    <property type="match status" value="1"/>
</dbReference>
<feature type="signal peptide" evidence="1">
    <location>
        <begin position="1"/>
        <end position="21"/>
    </location>
</feature>
<dbReference type="AlphaFoldDB" id="A0A7G5XB56"/>
<dbReference type="Gene3D" id="2.60.40.1740">
    <property type="entry name" value="hypothetical protein (bacova_03559)"/>
    <property type="match status" value="1"/>
</dbReference>
<evidence type="ECO:0000313" key="4">
    <source>
        <dbReference type="EMBL" id="QNA42709.1"/>
    </source>
</evidence>
<dbReference type="KEGG" id="lacs:H4075_11410"/>
<dbReference type="Gene3D" id="2.60.120.260">
    <property type="entry name" value="Galactose-binding domain-like"/>
    <property type="match status" value="1"/>
</dbReference>
<dbReference type="Proteomes" id="UP000515344">
    <property type="component" value="Chromosome"/>
</dbReference>
<evidence type="ECO:0000259" key="3">
    <source>
        <dbReference type="Pfam" id="PF08522"/>
    </source>
</evidence>
<dbReference type="SUPFAM" id="SSF49785">
    <property type="entry name" value="Galactose-binding domain-like"/>
    <property type="match status" value="1"/>
</dbReference>
<name>A0A7G5XB56_9BACT</name>
<reference evidence="5" key="1">
    <citation type="submission" date="2020-08" db="EMBL/GenBank/DDBJ databases">
        <title>Lacibacter sp. S13-6-6 genome sequencing.</title>
        <authorList>
            <person name="Jin L."/>
        </authorList>
    </citation>
    <scope>NUCLEOTIDE SEQUENCE [LARGE SCALE GENOMIC DNA]</scope>
    <source>
        <strain evidence="5">S13-6-6</strain>
    </source>
</reference>
<dbReference type="RefSeq" id="WP_182800975.1">
    <property type="nucleotide sequence ID" value="NZ_CP060007.1"/>
</dbReference>
<sequence length="323" mass="34921">MQKNNFYKFIAVLLLSSTIAACNKPADVVLPNEGSVYMPQAVGTRSKVDLLFTSTNTRQDLVFGAAYGGVKVAGSDNSVSFVVDAAKVAAYNAANGTNYTLLPASSYELSGLNTVIPSGSTSSTPLTLTVKTNTVTTGIRYMLPITLTSASSGEIVSTLQTTYFRFDTLLKKSIDVTGLGTLTVSNENNGGPDNGEGSPKLVDNDYNSKYLFQTWTTALATNGGAWFKLQFGTAVAVGAYTITSANDAASRDLKDWKLQGSNDNTTWVDIDTRTGEMFPARYLTRRFEVPGTPQAYTYYRIFMTANNGSSLVQIGEWRLIRYE</sequence>
<accession>A0A7G5XB56</accession>